<dbReference type="SUPFAM" id="SSF53448">
    <property type="entry name" value="Nucleotide-diphospho-sugar transferases"/>
    <property type="match status" value="1"/>
</dbReference>
<name>A0A1W1YW89_9FIRM</name>
<gene>
    <name evidence="5" type="ORF">SAMN04488500_102238</name>
</gene>
<feature type="domain" description="Glycosyltransferase 2-like" evidence="4">
    <location>
        <begin position="4"/>
        <end position="137"/>
    </location>
</feature>
<evidence type="ECO:0000313" key="5">
    <source>
        <dbReference type="EMBL" id="SMC40383.1"/>
    </source>
</evidence>
<dbReference type="RefSeq" id="WP_084574146.1">
    <property type="nucleotide sequence ID" value="NZ_CP155572.1"/>
</dbReference>
<sequence length="349" mass="40400">MKISLCMIVKNEEELLRKCLEQIIPHVSEFIIVDTGSTDKTKEIARQFTSQIYDFDWCNDFSKARNFSISKASNDWILVLDADELVIEFDQNISASLAQIGELTVGRIKRINSIEDKWGPAWNTEKISRLFNRRFFHYEGMIHEQIVDKNGCNSYETISVGITVDHVGYAKEVVNKKDKLTRNITMLLQAIAEAPHDPYLHYQLGKSYYMAKDYQQAYDSFQTALSLPLNYAYEYVQDLVESFGYTLINIEKYSLALNIEQYSKHYQNSPDFNFLMGLIYMNNALFSKAVESFLNCTGMKEGKMKGVNSYLANYNIAVIYEILGYKKEATAYYRRCGNYELAKRRLATL</sequence>
<evidence type="ECO:0000256" key="1">
    <source>
        <dbReference type="ARBA" id="ARBA00022737"/>
    </source>
</evidence>
<dbReference type="InterPro" id="IPR011990">
    <property type="entry name" value="TPR-like_helical_dom_sf"/>
</dbReference>
<keyword evidence="6" id="KW-1185">Reference proteome</keyword>
<proteinExistence type="predicted"/>
<feature type="repeat" description="TPR" evidence="3">
    <location>
        <begin position="198"/>
        <end position="231"/>
    </location>
</feature>
<dbReference type="STRING" id="112901.SAMN04488500_102238"/>
<dbReference type="Pfam" id="PF00535">
    <property type="entry name" value="Glycos_transf_2"/>
    <property type="match status" value="1"/>
</dbReference>
<dbReference type="OrthoDB" id="9815923at2"/>
<protein>
    <recommendedName>
        <fullName evidence="4">Glycosyltransferase 2-like domain-containing protein</fullName>
    </recommendedName>
</protein>
<dbReference type="InterPro" id="IPR013105">
    <property type="entry name" value="TPR_2"/>
</dbReference>
<dbReference type="InterPro" id="IPR001173">
    <property type="entry name" value="Glyco_trans_2-like"/>
</dbReference>
<accession>A0A1W1YW89</accession>
<dbReference type="InterPro" id="IPR019734">
    <property type="entry name" value="TPR_rpt"/>
</dbReference>
<evidence type="ECO:0000256" key="2">
    <source>
        <dbReference type="ARBA" id="ARBA00022803"/>
    </source>
</evidence>
<dbReference type="PROSITE" id="PS50005">
    <property type="entry name" value="TPR"/>
    <property type="match status" value="1"/>
</dbReference>
<evidence type="ECO:0000259" key="4">
    <source>
        <dbReference type="Pfam" id="PF00535"/>
    </source>
</evidence>
<dbReference type="Gene3D" id="3.90.550.10">
    <property type="entry name" value="Spore Coat Polysaccharide Biosynthesis Protein SpsA, Chain A"/>
    <property type="match status" value="1"/>
</dbReference>
<organism evidence="5 6">
    <name type="scientific">Sporomusa malonica</name>
    <dbReference type="NCBI Taxonomy" id="112901"/>
    <lineage>
        <taxon>Bacteria</taxon>
        <taxon>Bacillati</taxon>
        <taxon>Bacillota</taxon>
        <taxon>Negativicutes</taxon>
        <taxon>Selenomonadales</taxon>
        <taxon>Sporomusaceae</taxon>
        <taxon>Sporomusa</taxon>
    </lineage>
</organism>
<evidence type="ECO:0000313" key="6">
    <source>
        <dbReference type="Proteomes" id="UP000192738"/>
    </source>
</evidence>
<reference evidence="5 6" key="1">
    <citation type="submission" date="2017-04" db="EMBL/GenBank/DDBJ databases">
        <authorList>
            <person name="Afonso C.L."/>
            <person name="Miller P.J."/>
            <person name="Scott M.A."/>
            <person name="Spackman E."/>
            <person name="Goraichik I."/>
            <person name="Dimitrov K.M."/>
            <person name="Suarez D.L."/>
            <person name="Swayne D.E."/>
        </authorList>
    </citation>
    <scope>NUCLEOTIDE SEQUENCE [LARGE SCALE GENOMIC DNA]</scope>
    <source>
        <strain evidence="5 6">DSM 5090</strain>
    </source>
</reference>
<dbReference type="PANTHER" id="PTHR43630:SF2">
    <property type="entry name" value="GLYCOSYLTRANSFERASE"/>
    <property type="match status" value="1"/>
</dbReference>
<dbReference type="SMART" id="SM00028">
    <property type="entry name" value="TPR"/>
    <property type="match status" value="2"/>
</dbReference>
<keyword evidence="2 3" id="KW-0802">TPR repeat</keyword>
<evidence type="ECO:0000256" key="3">
    <source>
        <dbReference type="PROSITE-ProRule" id="PRU00339"/>
    </source>
</evidence>
<dbReference type="EMBL" id="FWXI01000002">
    <property type="protein sequence ID" value="SMC40383.1"/>
    <property type="molecule type" value="Genomic_DNA"/>
</dbReference>
<dbReference type="SUPFAM" id="SSF48452">
    <property type="entry name" value="TPR-like"/>
    <property type="match status" value="1"/>
</dbReference>
<dbReference type="AlphaFoldDB" id="A0A1W1YW89"/>
<dbReference type="CDD" id="cd02511">
    <property type="entry name" value="Beta4Glucosyltransferase"/>
    <property type="match status" value="1"/>
</dbReference>
<dbReference type="Pfam" id="PF07719">
    <property type="entry name" value="TPR_2"/>
    <property type="match status" value="1"/>
</dbReference>
<dbReference type="Proteomes" id="UP000192738">
    <property type="component" value="Unassembled WGS sequence"/>
</dbReference>
<dbReference type="Pfam" id="PF13181">
    <property type="entry name" value="TPR_8"/>
    <property type="match status" value="1"/>
</dbReference>
<dbReference type="Gene3D" id="1.25.40.10">
    <property type="entry name" value="Tetratricopeptide repeat domain"/>
    <property type="match status" value="2"/>
</dbReference>
<dbReference type="InterPro" id="IPR029044">
    <property type="entry name" value="Nucleotide-diphossugar_trans"/>
</dbReference>
<dbReference type="PANTHER" id="PTHR43630">
    <property type="entry name" value="POLY-BETA-1,6-N-ACETYL-D-GLUCOSAMINE SYNTHASE"/>
    <property type="match status" value="1"/>
</dbReference>
<keyword evidence="1" id="KW-0677">Repeat</keyword>